<reference evidence="1" key="1">
    <citation type="submission" date="2015-01" db="EMBL/GenBank/DDBJ databases">
        <title>Transcriptome Assembly of Fopius arisanus.</title>
        <authorList>
            <person name="Geib S."/>
        </authorList>
    </citation>
    <scope>NUCLEOTIDE SEQUENCE</scope>
</reference>
<gene>
    <name evidence="1" type="primary">FER</name>
    <name evidence="3 4" type="synonym">LOC105265455</name>
    <name evidence="1" type="ORF">g.73688</name>
</gene>
<sequence>MGQLVGRMPKTWQDLMEERDRVLHWSCEVLARVDDNINNEEAFLMDYDNKRIREKVNRWISEHRIRRDPCLRDFLDKSRVYRERINEGVTKIATAVMNKMRRAYRESYKNVRKFTNRVDLLGEIQRKIHREILTLDNSCKDNPKKFARKLFKLRSWVFDNLESSEKIMFVEKRRFDDFRKKVYDIDRKSRDECYEMLEKLIRRV</sequence>
<dbReference type="Proteomes" id="UP000694866">
    <property type="component" value="Unplaced"/>
</dbReference>
<keyword evidence="2" id="KW-1185">Reference proteome</keyword>
<evidence type="ECO:0000313" key="1">
    <source>
        <dbReference type="EMBL" id="JAG84563.1"/>
    </source>
</evidence>
<evidence type="ECO:0000313" key="2">
    <source>
        <dbReference type="Proteomes" id="UP000694866"/>
    </source>
</evidence>
<accession>A0A0C9S1W2</accession>
<accession>A0A9R1T298</accession>
<dbReference type="EMBL" id="GBYB01014796">
    <property type="protein sequence ID" value="JAG84563.1"/>
    <property type="molecule type" value="Transcribed_RNA"/>
</dbReference>
<dbReference type="KEGG" id="fas:105265455"/>
<evidence type="ECO:0000313" key="4">
    <source>
        <dbReference type="RefSeq" id="XP_011301234.1"/>
    </source>
</evidence>
<organism evidence="1">
    <name type="scientific">Fopius arisanus</name>
    <dbReference type="NCBI Taxonomy" id="64838"/>
    <lineage>
        <taxon>Eukaryota</taxon>
        <taxon>Metazoa</taxon>
        <taxon>Ecdysozoa</taxon>
        <taxon>Arthropoda</taxon>
        <taxon>Hexapoda</taxon>
        <taxon>Insecta</taxon>
        <taxon>Pterygota</taxon>
        <taxon>Neoptera</taxon>
        <taxon>Endopterygota</taxon>
        <taxon>Hymenoptera</taxon>
        <taxon>Apocrita</taxon>
        <taxon>Ichneumonoidea</taxon>
        <taxon>Braconidae</taxon>
        <taxon>Opiinae</taxon>
        <taxon>Fopius</taxon>
    </lineage>
</organism>
<name>A0A0C9S1W2_9HYME</name>
<dbReference type="AlphaFoldDB" id="A0A0C9S1W2"/>
<dbReference type="RefSeq" id="XP_011301234.1">
    <property type="nucleotide sequence ID" value="XM_011302932.1"/>
</dbReference>
<dbReference type="GeneID" id="105265455"/>
<dbReference type="RefSeq" id="XP_011301233.1">
    <property type="nucleotide sequence ID" value="XM_011302931.1"/>
</dbReference>
<protein>
    <submittedName>
        <fullName evidence="1">FER protein</fullName>
    </submittedName>
</protein>
<reference evidence="3 4" key="2">
    <citation type="submission" date="2025-04" db="UniProtKB">
        <authorList>
            <consortium name="RefSeq"/>
        </authorList>
    </citation>
    <scope>IDENTIFICATION</scope>
    <source>
        <strain evidence="3 4">USDA-PBARC FA_bdor</strain>
        <tissue evidence="3 4">Whole organism</tissue>
    </source>
</reference>
<accession>A0A9R1T1B3</accession>
<evidence type="ECO:0000313" key="3">
    <source>
        <dbReference type="RefSeq" id="XP_011301233.1"/>
    </source>
</evidence>
<proteinExistence type="predicted"/>
<dbReference type="OrthoDB" id="7677129at2759"/>